<feature type="region of interest" description="Disordered" evidence="2">
    <location>
        <begin position="1"/>
        <end position="51"/>
    </location>
</feature>
<comment type="caution">
    <text evidence="4">The sequence shown here is derived from an EMBL/GenBank/DDBJ whole genome shotgun (WGS) entry which is preliminary data.</text>
</comment>
<dbReference type="AlphaFoldDB" id="A0AAN8ZZT0"/>
<dbReference type="EMBL" id="JAXCGZ010018964">
    <property type="protein sequence ID" value="KAK7066985.1"/>
    <property type="molecule type" value="Genomic_DNA"/>
</dbReference>
<evidence type="ECO:0000256" key="1">
    <source>
        <dbReference type="SAM" id="Coils"/>
    </source>
</evidence>
<keyword evidence="3" id="KW-0472">Membrane</keyword>
<gene>
    <name evidence="4" type="ORF">SK128_020767</name>
</gene>
<evidence type="ECO:0000313" key="5">
    <source>
        <dbReference type="Proteomes" id="UP001381693"/>
    </source>
</evidence>
<keyword evidence="3" id="KW-1133">Transmembrane helix</keyword>
<feature type="non-terminal residue" evidence="4">
    <location>
        <position position="1"/>
    </location>
</feature>
<evidence type="ECO:0000256" key="2">
    <source>
        <dbReference type="SAM" id="MobiDB-lite"/>
    </source>
</evidence>
<proteinExistence type="predicted"/>
<keyword evidence="5" id="KW-1185">Reference proteome</keyword>
<keyword evidence="3" id="KW-0812">Transmembrane</keyword>
<organism evidence="4 5">
    <name type="scientific">Halocaridina rubra</name>
    <name type="common">Hawaiian red shrimp</name>
    <dbReference type="NCBI Taxonomy" id="373956"/>
    <lineage>
        <taxon>Eukaryota</taxon>
        <taxon>Metazoa</taxon>
        <taxon>Ecdysozoa</taxon>
        <taxon>Arthropoda</taxon>
        <taxon>Crustacea</taxon>
        <taxon>Multicrustacea</taxon>
        <taxon>Malacostraca</taxon>
        <taxon>Eumalacostraca</taxon>
        <taxon>Eucarida</taxon>
        <taxon>Decapoda</taxon>
        <taxon>Pleocyemata</taxon>
        <taxon>Caridea</taxon>
        <taxon>Atyoidea</taxon>
        <taxon>Atyidae</taxon>
        <taxon>Halocaridina</taxon>
    </lineage>
</organism>
<keyword evidence="1" id="KW-0175">Coiled coil</keyword>
<name>A0AAN8ZZT0_HALRR</name>
<feature type="compositionally biased region" description="Polar residues" evidence="2">
    <location>
        <begin position="1"/>
        <end position="11"/>
    </location>
</feature>
<reference evidence="4 5" key="1">
    <citation type="submission" date="2023-11" db="EMBL/GenBank/DDBJ databases">
        <title>Halocaridina rubra genome assembly.</title>
        <authorList>
            <person name="Smith C."/>
        </authorList>
    </citation>
    <scope>NUCLEOTIDE SEQUENCE [LARGE SCALE GENOMIC DNA]</scope>
    <source>
        <strain evidence="4">EP-1</strain>
        <tissue evidence="4">Whole</tissue>
    </source>
</reference>
<accession>A0AAN8ZZT0</accession>
<evidence type="ECO:0000256" key="3">
    <source>
        <dbReference type="SAM" id="Phobius"/>
    </source>
</evidence>
<feature type="transmembrane region" description="Helical" evidence="3">
    <location>
        <begin position="371"/>
        <end position="392"/>
    </location>
</feature>
<evidence type="ECO:0000313" key="4">
    <source>
        <dbReference type="EMBL" id="KAK7066985.1"/>
    </source>
</evidence>
<feature type="region of interest" description="Disordered" evidence="2">
    <location>
        <begin position="243"/>
        <end position="273"/>
    </location>
</feature>
<dbReference type="Proteomes" id="UP001381693">
    <property type="component" value="Unassembled WGS sequence"/>
</dbReference>
<sequence>IPQQVQSSSPSGLRESTVEAEVHQQILRAKRDRIPASHRVSSSNDVISSPEEENGLLRHQILKLQERNHNLRVELKDLREDYRDRESESENWRSKLSELEDILEAERNRNFEQVFELHNDIAKVIKDHEREKEIRRDLEEKADEDRLQMVREQKRLQKTIENLQRKLEEETHKRLKVETSFRERLRKERKKHAEALLNREKSKKDSKGIIAHLEYQVNGMTEKSETKSLEKVKQIYQRLSSTGLENLQSETETLRGENLPQGQPKAGNSSGDEIVKKLREKIEELSRELEGKSLLQRELQCHVEENQQALARLQRENPENKGAHQWLKGELELAKQELAREKVLRMDLEYCMEQNKREVLTLVEDIKRERILQIVLTGILLLLLLYSLYQIIANFLV</sequence>
<feature type="coiled-coil region" evidence="1">
    <location>
        <begin position="61"/>
        <end position="180"/>
    </location>
</feature>
<protein>
    <submittedName>
        <fullName evidence="4">Uncharacterized protein</fullName>
    </submittedName>
</protein>